<organism evidence="9 10">
    <name type="scientific">Mucuna pruriens</name>
    <name type="common">Velvet bean</name>
    <name type="synonym">Dolichos pruriens</name>
    <dbReference type="NCBI Taxonomy" id="157652"/>
    <lineage>
        <taxon>Eukaryota</taxon>
        <taxon>Viridiplantae</taxon>
        <taxon>Streptophyta</taxon>
        <taxon>Embryophyta</taxon>
        <taxon>Tracheophyta</taxon>
        <taxon>Spermatophyta</taxon>
        <taxon>Magnoliopsida</taxon>
        <taxon>eudicotyledons</taxon>
        <taxon>Gunneridae</taxon>
        <taxon>Pentapetalae</taxon>
        <taxon>rosids</taxon>
        <taxon>fabids</taxon>
        <taxon>Fabales</taxon>
        <taxon>Fabaceae</taxon>
        <taxon>Papilionoideae</taxon>
        <taxon>50 kb inversion clade</taxon>
        <taxon>NPAAA clade</taxon>
        <taxon>indigoferoid/millettioid clade</taxon>
        <taxon>Phaseoleae</taxon>
        <taxon>Mucuna</taxon>
    </lineage>
</organism>
<comment type="caution">
    <text evidence="9">The sequence shown here is derived from an EMBL/GenBank/DDBJ whole genome shotgun (WGS) entry which is preliminary data.</text>
</comment>
<dbReference type="STRING" id="157652.A0A371HLM2"/>
<dbReference type="GO" id="GO:0003677">
    <property type="term" value="F:DNA binding"/>
    <property type="evidence" value="ECO:0007669"/>
    <property type="project" value="UniProtKB-KW"/>
</dbReference>
<keyword evidence="10" id="KW-1185">Reference proteome</keyword>
<keyword evidence="7" id="KW-0238">DNA-binding</keyword>
<gene>
    <name evidence="9" type="primary">wdr76</name>
    <name evidence="9" type="ORF">CR513_12818</name>
</gene>
<evidence type="ECO:0000256" key="6">
    <source>
        <dbReference type="ARBA" id="ARBA00022763"/>
    </source>
</evidence>
<dbReference type="SUPFAM" id="SSF50978">
    <property type="entry name" value="WD40 repeat-like"/>
    <property type="match status" value="1"/>
</dbReference>
<accession>A0A371HLM2</accession>
<dbReference type="InterPro" id="IPR050853">
    <property type="entry name" value="WD_repeat_DNA-damage-binding"/>
</dbReference>
<comment type="similarity">
    <text evidence="2">Belongs to the WD repeat DDB2/WDR76 family.</text>
</comment>
<keyword evidence="5" id="KW-0677">Repeat</keyword>
<dbReference type="PANTHER" id="PTHR14773">
    <property type="entry name" value="WD REPEAT-CONTAINING PROTEIN 76"/>
    <property type="match status" value="1"/>
</dbReference>
<dbReference type="OrthoDB" id="9890280at2759"/>
<dbReference type="InterPro" id="IPR001680">
    <property type="entry name" value="WD40_rpt"/>
</dbReference>
<dbReference type="InterPro" id="IPR015943">
    <property type="entry name" value="WD40/YVTN_repeat-like_dom_sf"/>
</dbReference>
<dbReference type="InterPro" id="IPR036322">
    <property type="entry name" value="WD40_repeat_dom_sf"/>
</dbReference>
<evidence type="ECO:0000256" key="2">
    <source>
        <dbReference type="ARBA" id="ARBA00005434"/>
    </source>
</evidence>
<evidence type="ECO:0000256" key="4">
    <source>
        <dbReference type="ARBA" id="ARBA00022574"/>
    </source>
</evidence>
<feature type="region of interest" description="Disordered" evidence="8">
    <location>
        <begin position="179"/>
        <end position="221"/>
    </location>
</feature>
<dbReference type="PROSITE" id="PS00678">
    <property type="entry name" value="WD_REPEATS_1"/>
    <property type="match status" value="2"/>
</dbReference>
<dbReference type="SMART" id="SM00320">
    <property type="entry name" value="WD40"/>
    <property type="match status" value="5"/>
</dbReference>
<dbReference type="GO" id="GO:0005634">
    <property type="term" value="C:nucleus"/>
    <property type="evidence" value="ECO:0007669"/>
    <property type="project" value="TreeGrafter"/>
</dbReference>
<evidence type="ECO:0000256" key="1">
    <source>
        <dbReference type="ARBA" id="ARBA00002530"/>
    </source>
</evidence>
<keyword evidence="4" id="KW-0853">WD repeat</keyword>
<evidence type="ECO:0000313" key="9">
    <source>
        <dbReference type="EMBL" id="RDY03582.1"/>
    </source>
</evidence>
<comment type="function">
    <text evidence="1">Specifically binds 5-hydroxymethylcytosine (5hmC), suggesting that it acts as a specific reader of 5hmC.</text>
</comment>
<reference evidence="9" key="1">
    <citation type="submission" date="2018-05" db="EMBL/GenBank/DDBJ databases">
        <title>Draft genome of Mucuna pruriens seed.</title>
        <authorList>
            <person name="Nnadi N.E."/>
            <person name="Vos R."/>
            <person name="Hasami M.H."/>
            <person name="Devisetty U.K."/>
            <person name="Aguiy J.C."/>
        </authorList>
    </citation>
    <scope>NUCLEOTIDE SEQUENCE [LARGE SCALE GENOMIC DNA]</scope>
    <source>
        <strain evidence="9">JCA_2017</strain>
    </source>
</reference>
<dbReference type="GO" id="GO:0006974">
    <property type="term" value="P:DNA damage response"/>
    <property type="evidence" value="ECO:0007669"/>
    <property type="project" value="UniProtKB-KW"/>
</dbReference>
<dbReference type="GO" id="GO:2000001">
    <property type="term" value="P:regulation of DNA damage checkpoint"/>
    <property type="evidence" value="ECO:0007669"/>
    <property type="project" value="TreeGrafter"/>
</dbReference>
<dbReference type="AlphaFoldDB" id="A0A371HLM2"/>
<evidence type="ECO:0000256" key="3">
    <source>
        <dbReference type="ARBA" id="ARBA00021234"/>
    </source>
</evidence>
<evidence type="ECO:0000256" key="8">
    <source>
        <dbReference type="SAM" id="MobiDB-lite"/>
    </source>
</evidence>
<evidence type="ECO:0000313" key="10">
    <source>
        <dbReference type="Proteomes" id="UP000257109"/>
    </source>
</evidence>
<dbReference type="Proteomes" id="UP000257109">
    <property type="component" value="Unassembled WGS sequence"/>
</dbReference>
<dbReference type="EMBL" id="QJKJ01002265">
    <property type="protein sequence ID" value="RDY03582.1"/>
    <property type="molecule type" value="Genomic_DNA"/>
</dbReference>
<dbReference type="Gene3D" id="2.130.10.10">
    <property type="entry name" value="YVTN repeat-like/Quinoprotein amine dehydrogenase"/>
    <property type="match status" value="2"/>
</dbReference>
<evidence type="ECO:0000256" key="5">
    <source>
        <dbReference type="ARBA" id="ARBA00022737"/>
    </source>
</evidence>
<sequence>MRSLNQEMRQNFAEGAGGLTIWDNRIGKRSSYRVLHKRRINTIDFNCENPHIVATSSSDGTACTWDLRHINGDKPIPLRIVTHKRGVQSAYFSPSGCSLATTSVSSTIGIYSGVNLEDAARLDNIRRNDEMMAALKLHSKAIQLSNSKRQRVGTKSYTVKSEKKPKIETPIVVRRSLRTRGIPPASKGLDGDTVDSTTPAKTEPSVESLGPLSMADACESTPSGSSFVESLVGLAQKEAQAPHSIREKLGSGKGKVEASLGLESLYLDPESIARVVPGRITNVRFFPSSSVKMVAVGNKFGNVGFWNVGESDVHLYRPHRAPISGILIQPHCLSKIYTSCYDGILRLMDAEKEIFDLVFESDKSIYTLSQRTNEANCLYLAEGSGGLTIWDNRIGKRSSNWVLHEKRINTIDFNCENPHIVATSSSDGTACTWDLRYIDEDKLTALRTFTHERSVQSAYFSPSGHSLTTTSLDDTIGIYSGVNLEDEAVIYHNNQTGRWLSTFRAKWGWDDSYLFVGNMKRGVDIVSAVQRKIVMTLESPHISAIPCRFDTHSYEVGTLVGATSGGQVYIWTSR</sequence>
<dbReference type="PANTHER" id="PTHR14773:SF0">
    <property type="entry name" value="WD REPEAT-CONTAINING PROTEIN 76"/>
    <property type="match status" value="1"/>
</dbReference>
<keyword evidence="6" id="KW-0227">DNA damage</keyword>
<dbReference type="Pfam" id="PF00400">
    <property type="entry name" value="WD40"/>
    <property type="match status" value="3"/>
</dbReference>
<dbReference type="InterPro" id="IPR019775">
    <property type="entry name" value="WD40_repeat_CS"/>
</dbReference>
<protein>
    <recommendedName>
        <fullName evidence="3">WD repeat-containing protein 76</fullName>
    </recommendedName>
</protein>
<proteinExistence type="inferred from homology"/>
<evidence type="ECO:0000256" key="7">
    <source>
        <dbReference type="ARBA" id="ARBA00023125"/>
    </source>
</evidence>
<name>A0A371HLM2_MUCPR</name>
<dbReference type="FunFam" id="2.130.10.10:FF:000180">
    <property type="entry name" value="WD repeat-containing protein 76"/>
    <property type="match status" value="1"/>
</dbReference>